<evidence type="ECO:0000256" key="6">
    <source>
        <dbReference type="ARBA" id="ARBA00023136"/>
    </source>
</evidence>
<feature type="transmembrane region" description="Helical" evidence="10">
    <location>
        <begin position="27"/>
        <end position="47"/>
    </location>
</feature>
<dbReference type="STRING" id="77586.A0A0D9VH77"/>
<evidence type="ECO:0000256" key="7">
    <source>
        <dbReference type="ARBA" id="ARBA00023265"/>
    </source>
</evidence>
<dbReference type="AlphaFoldDB" id="A0A0D9VH77"/>
<feature type="transmembrane region" description="Helical" evidence="10">
    <location>
        <begin position="315"/>
        <end position="334"/>
    </location>
</feature>
<dbReference type="eggNOG" id="KOG0017">
    <property type="taxonomic scope" value="Eukaryota"/>
</dbReference>
<dbReference type="PANTHER" id="PTHR31942">
    <property type="entry name" value="MLO-LIKE PROTEIN 1"/>
    <property type="match status" value="1"/>
</dbReference>
<protein>
    <recommendedName>
        <fullName evidence="8">MLO-like protein</fullName>
    </recommendedName>
</protein>
<feature type="transmembrane region" description="Helical" evidence="10">
    <location>
        <begin position="196"/>
        <end position="218"/>
    </location>
</feature>
<name>A0A0D9VH77_9ORYZ</name>
<keyword evidence="6 8" id="KW-0472">Membrane</keyword>
<dbReference type="Proteomes" id="UP000032180">
    <property type="component" value="Chromosome 2"/>
</dbReference>
<evidence type="ECO:0000256" key="9">
    <source>
        <dbReference type="SAM" id="MobiDB-lite"/>
    </source>
</evidence>
<evidence type="ECO:0000256" key="5">
    <source>
        <dbReference type="ARBA" id="ARBA00022989"/>
    </source>
</evidence>
<evidence type="ECO:0000313" key="12">
    <source>
        <dbReference type="Proteomes" id="UP000032180"/>
    </source>
</evidence>
<comment type="domain">
    <text evidence="8">The C-terminus contains a calmodulin-binding domain, which binds calmodulin in a calcium-dependent fashion.</text>
</comment>
<evidence type="ECO:0000256" key="1">
    <source>
        <dbReference type="ARBA" id="ARBA00004141"/>
    </source>
</evidence>
<reference evidence="12" key="2">
    <citation type="submission" date="2013-12" db="EMBL/GenBank/DDBJ databases">
        <authorList>
            <person name="Yu Y."/>
            <person name="Lee S."/>
            <person name="de Baynast K."/>
            <person name="Wissotski M."/>
            <person name="Liu L."/>
            <person name="Talag J."/>
            <person name="Goicoechea J."/>
            <person name="Angelova A."/>
            <person name="Jetty R."/>
            <person name="Kudrna D."/>
            <person name="Golser W."/>
            <person name="Rivera L."/>
            <person name="Zhang J."/>
            <person name="Wing R."/>
        </authorList>
    </citation>
    <scope>NUCLEOTIDE SEQUENCE</scope>
</reference>
<evidence type="ECO:0000313" key="11">
    <source>
        <dbReference type="EnsemblPlants" id="LPERR02G16870.2"/>
    </source>
</evidence>
<dbReference type="Pfam" id="PF03094">
    <property type="entry name" value="Mlo"/>
    <property type="match status" value="2"/>
</dbReference>
<sequence length="521" mass="58766">MAGGGGAKGGAAAADVPQITLEHTPTWIVSAVCAVIIIISLIFERFLHRLGKRLKNSKKKPLYEGLLKERKKKKRKGLPRTRRDSCKRRGRNQLKQWLIGAGAVVAELMILGFISLLLNVFQGATQKICVSENIMRHLQPCKLEDFAGAAKTTAHFGGVMGSTRRLLAGGGAKSDYCEKKGLVPILSVEAIHQLHIFIFVLAVSHVVLSAVTVLLGIAQTRNWQHWENKIQMSDENGPQMIKHVQEFKFIKDHFRGHGKRWKTFGWLRSFFKQFYGSVTEEDYLTMRLGFIMKHCSGNPKFNFYKYMIRALEADFKKVVGISWYLWAMLIIFLLLNVQGWYVYIWISAVPFIMLLLVGTKLEHIITELAHQVAEKHSAIEGDLVVSPSDDLFWFNRPKLVLLLIHIVLFQNAFEIAFFFWLLVTYGFHSCIMGKPGYVIARLVISVISQLLCGYSTLPLYAIVSHMGTSFKKVIFDENVAEGLTNWAQNARRRNARGTNGGGVQMASPPTRSTEQGTARLI</sequence>
<gene>
    <name evidence="8" type="primary">MLO</name>
</gene>
<feature type="transmembrane region" description="Helical" evidence="10">
    <location>
        <begin position="399"/>
        <end position="422"/>
    </location>
</feature>
<reference evidence="11 12" key="1">
    <citation type="submission" date="2012-08" db="EMBL/GenBank/DDBJ databases">
        <title>Oryza genome evolution.</title>
        <authorList>
            <person name="Wing R.A."/>
        </authorList>
    </citation>
    <scope>NUCLEOTIDE SEQUENCE</scope>
</reference>
<feature type="compositionally biased region" description="Polar residues" evidence="9">
    <location>
        <begin position="507"/>
        <end position="521"/>
    </location>
</feature>
<evidence type="ECO:0000256" key="3">
    <source>
        <dbReference type="ARBA" id="ARBA00022692"/>
    </source>
</evidence>
<evidence type="ECO:0000256" key="8">
    <source>
        <dbReference type="RuleBase" id="RU280816"/>
    </source>
</evidence>
<keyword evidence="5 8" id="KW-1133">Transmembrane helix</keyword>
<feature type="transmembrane region" description="Helical" evidence="10">
    <location>
        <begin position="340"/>
        <end position="358"/>
    </location>
</feature>
<comment type="similarity">
    <text evidence="2 8">Belongs to the MLO family.</text>
</comment>
<feature type="transmembrane region" description="Helical" evidence="10">
    <location>
        <begin position="442"/>
        <end position="463"/>
    </location>
</feature>
<keyword evidence="8" id="KW-0112">Calmodulin-binding</keyword>
<dbReference type="PANTHER" id="PTHR31942:SF122">
    <property type="entry name" value="MLO-LIKE PROTEIN"/>
    <property type="match status" value="1"/>
</dbReference>
<evidence type="ECO:0000256" key="2">
    <source>
        <dbReference type="ARBA" id="ARBA00006574"/>
    </source>
</evidence>
<comment type="function">
    <text evidence="8">May be involved in modulation of pathogen defense and leaf cell death.</text>
</comment>
<evidence type="ECO:0000256" key="4">
    <source>
        <dbReference type="ARBA" id="ARBA00022821"/>
    </source>
</evidence>
<dbReference type="InterPro" id="IPR004326">
    <property type="entry name" value="Mlo"/>
</dbReference>
<accession>A0A0D9VH77</accession>
<evidence type="ECO:0000256" key="10">
    <source>
        <dbReference type="SAM" id="Phobius"/>
    </source>
</evidence>
<keyword evidence="7 8" id="KW-0568">Pathogenesis-related protein</keyword>
<dbReference type="Gramene" id="LPERR02G16870.2">
    <property type="protein sequence ID" value="LPERR02G16870.2"/>
    <property type="gene ID" value="LPERR02G16870"/>
</dbReference>
<feature type="region of interest" description="Disordered" evidence="9">
    <location>
        <begin position="491"/>
        <end position="521"/>
    </location>
</feature>
<reference evidence="11" key="3">
    <citation type="submission" date="2015-04" db="UniProtKB">
        <authorList>
            <consortium name="EnsemblPlants"/>
        </authorList>
    </citation>
    <scope>IDENTIFICATION</scope>
</reference>
<comment type="subcellular location">
    <subcellularLocation>
        <location evidence="1 8">Membrane</location>
        <topology evidence="1 8">Multi-pass membrane protein</topology>
    </subcellularLocation>
</comment>
<dbReference type="EnsemblPlants" id="LPERR02G16870.2">
    <property type="protein sequence ID" value="LPERR02G16870.2"/>
    <property type="gene ID" value="LPERR02G16870"/>
</dbReference>
<proteinExistence type="inferred from homology"/>
<dbReference type="GO" id="GO:0006952">
    <property type="term" value="P:defense response"/>
    <property type="evidence" value="ECO:0007669"/>
    <property type="project" value="UniProtKB-KW"/>
</dbReference>
<feature type="transmembrane region" description="Helical" evidence="10">
    <location>
        <begin position="97"/>
        <end position="118"/>
    </location>
</feature>
<keyword evidence="12" id="KW-1185">Reference proteome</keyword>
<keyword evidence="4 8" id="KW-0611">Plant defense</keyword>
<dbReference type="GO" id="GO:0005516">
    <property type="term" value="F:calmodulin binding"/>
    <property type="evidence" value="ECO:0007669"/>
    <property type="project" value="UniProtKB-KW"/>
</dbReference>
<organism evidence="11 12">
    <name type="scientific">Leersia perrieri</name>
    <dbReference type="NCBI Taxonomy" id="77586"/>
    <lineage>
        <taxon>Eukaryota</taxon>
        <taxon>Viridiplantae</taxon>
        <taxon>Streptophyta</taxon>
        <taxon>Embryophyta</taxon>
        <taxon>Tracheophyta</taxon>
        <taxon>Spermatophyta</taxon>
        <taxon>Magnoliopsida</taxon>
        <taxon>Liliopsida</taxon>
        <taxon>Poales</taxon>
        <taxon>Poaceae</taxon>
        <taxon>BOP clade</taxon>
        <taxon>Oryzoideae</taxon>
        <taxon>Oryzeae</taxon>
        <taxon>Oryzinae</taxon>
        <taxon>Leersia</taxon>
    </lineage>
</organism>
<keyword evidence="3 8" id="KW-0812">Transmembrane</keyword>
<dbReference type="GO" id="GO:0016020">
    <property type="term" value="C:membrane"/>
    <property type="evidence" value="ECO:0007669"/>
    <property type="project" value="UniProtKB-SubCell"/>
</dbReference>